<sequence>MAMVPGKNKLKMGNTGRYYSAYLIYDVANSCLAAVHAKMPPPVVVTRTNPLFSAHVQNPLQKLFRKVRCLTVRSCEILTSPWYLCLFFRIESDTSGDLNVPHVGQGLSPDSPFAEPSDGNVVIAGIGQDGVQNIFNSGLV</sequence>
<protein>
    <submittedName>
        <fullName evidence="1">Uncharacterized protein</fullName>
    </submittedName>
</protein>
<keyword evidence="2" id="KW-1185">Reference proteome</keyword>
<name>A0A154PLI4_DUFNO</name>
<organism evidence="1 2">
    <name type="scientific">Dufourea novaeangliae</name>
    <name type="common">Sweat bee</name>
    <dbReference type="NCBI Taxonomy" id="178035"/>
    <lineage>
        <taxon>Eukaryota</taxon>
        <taxon>Metazoa</taxon>
        <taxon>Ecdysozoa</taxon>
        <taxon>Arthropoda</taxon>
        <taxon>Hexapoda</taxon>
        <taxon>Insecta</taxon>
        <taxon>Pterygota</taxon>
        <taxon>Neoptera</taxon>
        <taxon>Endopterygota</taxon>
        <taxon>Hymenoptera</taxon>
        <taxon>Apocrita</taxon>
        <taxon>Aculeata</taxon>
        <taxon>Apoidea</taxon>
        <taxon>Anthophila</taxon>
        <taxon>Halictidae</taxon>
        <taxon>Rophitinae</taxon>
        <taxon>Dufourea</taxon>
    </lineage>
</organism>
<accession>A0A154PLI4</accession>
<evidence type="ECO:0000313" key="1">
    <source>
        <dbReference type="EMBL" id="KZC12712.1"/>
    </source>
</evidence>
<reference evidence="1 2" key="1">
    <citation type="submission" date="2015-07" db="EMBL/GenBank/DDBJ databases">
        <title>The genome of Dufourea novaeangliae.</title>
        <authorList>
            <person name="Pan H."/>
            <person name="Kapheim K."/>
        </authorList>
    </citation>
    <scope>NUCLEOTIDE SEQUENCE [LARGE SCALE GENOMIC DNA]</scope>
    <source>
        <strain evidence="1">0120121106</strain>
        <tissue evidence="1">Whole body</tissue>
    </source>
</reference>
<dbReference type="EMBL" id="KQ434968">
    <property type="protein sequence ID" value="KZC12712.1"/>
    <property type="molecule type" value="Genomic_DNA"/>
</dbReference>
<evidence type="ECO:0000313" key="2">
    <source>
        <dbReference type="Proteomes" id="UP000076502"/>
    </source>
</evidence>
<dbReference type="AlphaFoldDB" id="A0A154PLI4"/>
<gene>
    <name evidence="1" type="ORF">WN55_04806</name>
</gene>
<dbReference type="Proteomes" id="UP000076502">
    <property type="component" value="Unassembled WGS sequence"/>
</dbReference>
<proteinExistence type="predicted"/>